<evidence type="ECO:0000256" key="1">
    <source>
        <dbReference type="ARBA" id="ARBA00004123"/>
    </source>
</evidence>
<dbReference type="InterPro" id="IPR013083">
    <property type="entry name" value="Znf_RING/FYVE/PHD"/>
</dbReference>
<dbReference type="PANTHER" id="PTHR48225">
    <property type="entry name" value="HORMA DOMAIN-CONTAINING PROTEIN 1"/>
    <property type="match status" value="1"/>
</dbReference>
<dbReference type="CDD" id="cd15558">
    <property type="entry name" value="PHD_Hop1p_like"/>
    <property type="match status" value="1"/>
</dbReference>
<dbReference type="InterPro" id="IPR011011">
    <property type="entry name" value="Znf_FYVE_PHD"/>
</dbReference>
<dbReference type="AlphaFoldDB" id="A0A0G4P4X4"/>
<protein>
    <submittedName>
        <fullName evidence="8">DNA-binding HORMA</fullName>
    </submittedName>
</protein>
<dbReference type="PANTHER" id="PTHR48225:SF7">
    <property type="entry name" value="MEIOSIS-SPECIFIC PROTEIN HOP1"/>
    <property type="match status" value="1"/>
</dbReference>
<comment type="subcellular location">
    <subcellularLocation>
        <location evidence="2">Chromosome</location>
    </subcellularLocation>
    <subcellularLocation>
        <location evidence="1">Nucleus</location>
    </subcellularLocation>
</comment>
<gene>
    <name evidence="8" type="ORF">PCAMFM013_S005g000519</name>
</gene>
<feature type="compositionally biased region" description="Basic and acidic residues" evidence="6">
    <location>
        <begin position="427"/>
        <end position="441"/>
    </location>
</feature>
<dbReference type="GO" id="GO:0005694">
    <property type="term" value="C:chromosome"/>
    <property type="evidence" value="ECO:0007669"/>
    <property type="project" value="UniProtKB-SubCell"/>
</dbReference>
<feature type="domain" description="HORMA" evidence="7">
    <location>
        <begin position="66"/>
        <end position="291"/>
    </location>
</feature>
<sequence length="796" mass="90902">MSRSKKTVALKAASKSGAAHPEIQADKIHRFPVIVSSPTESTAPELNPANSYGVIIGAKPGVIENNATYDRYSGLLPIDVFGERILRANRFHERYNYAHFVNGKSKGNFGRNRSEYVPIWVIERHMSDEADQLLDLLENGIFDALLRGLLHAVQFTVIADKASPNKVLESYTFTVDNFGERGTADRLTNGPRMDFVSPHEDRASMRNMVFEGKALIRRLRTMCAESPPLPNERSLGIHVFYKTQCPGSYDVPGFADSQDNTIEYPRTSYWERTRRFYGSVDSGFHTLGLRVNSLRSTSPGGEAYFPSAEEANDDIVLRSDEVGIPTPAKIPLDVVGEIYVSTDESTADDSDDAIISLKELLDFQYTPIECAMITQRMKFRESRRYTENKVDDRIFFNQEDLENDQSWVHKKAQVVAESVKDDSDDSSETKFVEKLPRPERSRKSRVPLTWPEEETTFPISRDSVHSSQARRKSRKGFSPEKYIRRLQTAGSKPTVKASTVEYVENRHGATKKLDEENKDNIENLPGPSDSMTQYGHRDQRHYRCECNTWNFKPRKSIQCANCKDWQHTLCYGYYSAKDERIPDIHYCYSCLIGYEFDSDLMEELIKLIRTRRTIYFVVTVGRPPTLNWQLAGELNCSDDEARAAVHSIRKLGIMKSEEAKKLEHYHKIGSSKFLLNKTIPACNTICSEILDPMLLIGEYYDIPPPNTLPMVRSHWSKSGVPLFSILISESGEWYNTIDPRWQPKLWERVRSNPSANGYFFEGQTSSSVSKRLLDAKDEEEFGDVVYTREAKKMKLK</sequence>
<dbReference type="EMBL" id="HG793138">
    <property type="protein sequence ID" value="CRL21355.1"/>
    <property type="molecule type" value="Genomic_DNA"/>
</dbReference>
<evidence type="ECO:0000256" key="6">
    <source>
        <dbReference type="SAM" id="MobiDB-lite"/>
    </source>
</evidence>
<reference evidence="8 9" key="1">
    <citation type="journal article" date="2014" name="Nat. Commun.">
        <title>Multiple recent horizontal transfers of a large genomic region in cheese making fungi.</title>
        <authorList>
            <person name="Cheeseman K."/>
            <person name="Ropars J."/>
            <person name="Renault P."/>
            <person name="Dupont J."/>
            <person name="Gouzy J."/>
            <person name="Branca A."/>
            <person name="Abraham A.L."/>
            <person name="Ceppi M."/>
            <person name="Conseiller E."/>
            <person name="Debuchy R."/>
            <person name="Malagnac F."/>
            <person name="Goarin A."/>
            <person name="Silar P."/>
            <person name="Lacoste S."/>
            <person name="Sallet E."/>
            <person name="Bensimon A."/>
            <person name="Giraud T."/>
            <person name="Brygoo Y."/>
        </authorList>
    </citation>
    <scope>NUCLEOTIDE SEQUENCE [LARGE SCALE GENOMIC DNA]</scope>
    <source>
        <strain evidence="9">FM 013</strain>
    </source>
</reference>
<dbReference type="InterPro" id="IPR051294">
    <property type="entry name" value="HORMA_MeioticProgression"/>
</dbReference>
<feature type="region of interest" description="Disordered" evidence="6">
    <location>
        <begin position="459"/>
        <end position="481"/>
    </location>
</feature>
<dbReference type="InterPro" id="IPR003511">
    <property type="entry name" value="HORMA_dom"/>
</dbReference>
<dbReference type="InterPro" id="IPR036570">
    <property type="entry name" value="HORMA_dom_sf"/>
</dbReference>
<organism evidence="8 9">
    <name type="scientific">Penicillium camemberti (strain FM 013)</name>
    <dbReference type="NCBI Taxonomy" id="1429867"/>
    <lineage>
        <taxon>Eukaryota</taxon>
        <taxon>Fungi</taxon>
        <taxon>Dikarya</taxon>
        <taxon>Ascomycota</taxon>
        <taxon>Pezizomycotina</taxon>
        <taxon>Eurotiomycetes</taxon>
        <taxon>Eurotiomycetidae</taxon>
        <taxon>Eurotiales</taxon>
        <taxon>Aspergillaceae</taxon>
        <taxon>Penicillium</taxon>
    </lineage>
</organism>
<proteinExistence type="predicted"/>
<evidence type="ECO:0000256" key="3">
    <source>
        <dbReference type="ARBA" id="ARBA00022454"/>
    </source>
</evidence>
<evidence type="ECO:0000313" key="9">
    <source>
        <dbReference type="Proteomes" id="UP000053732"/>
    </source>
</evidence>
<evidence type="ECO:0000256" key="4">
    <source>
        <dbReference type="ARBA" id="ARBA00023242"/>
    </source>
</evidence>
<evidence type="ECO:0000256" key="5">
    <source>
        <dbReference type="ARBA" id="ARBA00023254"/>
    </source>
</evidence>
<dbReference type="GO" id="GO:0051598">
    <property type="term" value="P:meiotic recombination checkpoint signaling"/>
    <property type="evidence" value="ECO:0007669"/>
    <property type="project" value="TreeGrafter"/>
</dbReference>
<dbReference type="SUPFAM" id="SSF57903">
    <property type="entry name" value="FYVE/PHD zinc finger"/>
    <property type="match status" value="1"/>
</dbReference>
<keyword evidence="4" id="KW-0539">Nucleus</keyword>
<name>A0A0G4P4X4_PENC3</name>
<evidence type="ECO:0000256" key="2">
    <source>
        <dbReference type="ARBA" id="ARBA00004286"/>
    </source>
</evidence>
<dbReference type="Gene3D" id="3.30.900.10">
    <property type="entry name" value="HORMA domain"/>
    <property type="match status" value="1"/>
</dbReference>
<dbReference type="STRING" id="1429867.A0A0G4P4X4"/>
<evidence type="ECO:0000259" key="7">
    <source>
        <dbReference type="PROSITE" id="PS50815"/>
    </source>
</evidence>
<keyword evidence="3" id="KW-0158">Chromosome</keyword>
<dbReference type="PROSITE" id="PS50815">
    <property type="entry name" value="HORMA"/>
    <property type="match status" value="1"/>
</dbReference>
<keyword evidence="8" id="KW-0238">DNA-binding</keyword>
<dbReference type="SUPFAM" id="SSF56019">
    <property type="entry name" value="The spindle assembly checkpoint protein mad2"/>
    <property type="match status" value="1"/>
</dbReference>
<dbReference type="GO" id="GO:0007130">
    <property type="term" value="P:synaptonemal complex assembly"/>
    <property type="evidence" value="ECO:0007669"/>
    <property type="project" value="TreeGrafter"/>
</dbReference>
<keyword evidence="9" id="KW-1185">Reference proteome</keyword>
<dbReference type="GO" id="GO:0003677">
    <property type="term" value="F:DNA binding"/>
    <property type="evidence" value="ECO:0007669"/>
    <property type="project" value="UniProtKB-KW"/>
</dbReference>
<dbReference type="GO" id="GO:0005634">
    <property type="term" value="C:nucleus"/>
    <property type="evidence" value="ECO:0007669"/>
    <property type="project" value="UniProtKB-SubCell"/>
</dbReference>
<accession>A0A0G4P4X4</accession>
<keyword evidence="5" id="KW-0469">Meiosis</keyword>
<dbReference type="Proteomes" id="UP000053732">
    <property type="component" value="Unassembled WGS sequence"/>
</dbReference>
<feature type="region of interest" description="Disordered" evidence="6">
    <location>
        <begin position="418"/>
        <end position="447"/>
    </location>
</feature>
<dbReference type="Gene3D" id="3.30.40.10">
    <property type="entry name" value="Zinc/RING finger domain, C3HC4 (zinc finger)"/>
    <property type="match status" value="1"/>
</dbReference>
<dbReference type="Pfam" id="PF02301">
    <property type="entry name" value="HORMA"/>
    <property type="match status" value="1"/>
</dbReference>
<evidence type="ECO:0000313" key="8">
    <source>
        <dbReference type="EMBL" id="CRL21355.1"/>
    </source>
</evidence>